<evidence type="ECO:0000259" key="6">
    <source>
        <dbReference type="Pfam" id="PF04679"/>
    </source>
</evidence>
<proteinExistence type="inferred from homology"/>
<dbReference type="Gene3D" id="3.30.1490.70">
    <property type="match status" value="1"/>
</dbReference>
<dbReference type="AlphaFoldDB" id="A0A2K8N6E5"/>
<dbReference type="InterPro" id="IPR012309">
    <property type="entry name" value="DNA_ligase_ATP-dep_C"/>
</dbReference>
<dbReference type="PANTHER" id="PTHR45674:SF4">
    <property type="entry name" value="DNA LIGASE 1"/>
    <property type="match status" value="1"/>
</dbReference>
<dbReference type="KEGG" id="kyr:CVV65_08010"/>
<dbReference type="Pfam" id="PF01068">
    <property type="entry name" value="DNA_ligase_A_M"/>
    <property type="match status" value="1"/>
</dbReference>
<dbReference type="InterPro" id="IPR012310">
    <property type="entry name" value="DNA_ligase_ATP-dep_cent"/>
</dbReference>
<feature type="domain" description="DNA ligase ATP-dependent C-terminal" evidence="6">
    <location>
        <begin position="230"/>
        <end position="317"/>
    </location>
</feature>
<dbReference type="EMBL" id="CP024955">
    <property type="protein sequence ID" value="ATY84873.1"/>
    <property type="molecule type" value="Genomic_DNA"/>
</dbReference>
<organism evidence="7 8">
    <name type="scientific">Kyrpidia spormannii</name>
    <dbReference type="NCBI Taxonomy" id="2055160"/>
    <lineage>
        <taxon>Bacteria</taxon>
        <taxon>Bacillati</taxon>
        <taxon>Bacillota</taxon>
        <taxon>Bacilli</taxon>
        <taxon>Bacillales</taxon>
        <taxon>Alicyclobacillaceae</taxon>
        <taxon>Kyrpidia</taxon>
    </lineage>
</organism>
<dbReference type="PANTHER" id="PTHR45674">
    <property type="entry name" value="DNA LIGASE 1/3 FAMILY MEMBER"/>
    <property type="match status" value="1"/>
</dbReference>
<dbReference type="SUPFAM" id="SSF56091">
    <property type="entry name" value="DNA ligase/mRNA capping enzyme, catalytic domain"/>
    <property type="match status" value="1"/>
</dbReference>
<keyword evidence="3 7" id="KW-0436">Ligase</keyword>
<dbReference type="Gene3D" id="3.30.470.30">
    <property type="entry name" value="DNA ligase/mRNA capping enzyme"/>
    <property type="match status" value="1"/>
</dbReference>
<accession>A0A2K8N6E5</accession>
<protein>
    <recommendedName>
        <fullName evidence="2">DNA ligase (ATP)</fullName>
        <ecNumber evidence="2">6.5.1.1</ecNumber>
    </recommendedName>
</protein>
<evidence type="ECO:0000256" key="4">
    <source>
        <dbReference type="ARBA" id="ARBA00034003"/>
    </source>
</evidence>
<dbReference type="GO" id="GO:0003910">
    <property type="term" value="F:DNA ligase (ATP) activity"/>
    <property type="evidence" value="ECO:0007669"/>
    <property type="project" value="UniProtKB-EC"/>
</dbReference>
<dbReference type="GO" id="GO:0006310">
    <property type="term" value="P:DNA recombination"/>
    <property type="evidence" value="ECO:0007669"/>
    <property type="project" value="InterPro"/>
</dbReference>
<evidence type="ECO:0000259" key="5">
    <source>
        <dbReference type="Pfam" id="PF01068"/>
    </source>
</evidence>
<dbReference type="EC" id="6.5.1.1" evidence="2"/>
<comment type="catalytic activity">
    <reaction evidence="4">
        <text>ATP + (deoxyribonucleotide)n-3'-hydroxyl + 5'-phospho-(deoxyribonucleotide)m = (deoxyribonucleotide)n+m + AMP + diphosphate.</text>
        <dbReference type="EC" id="6.5.1.1"/>
    </reaction>
</comment>
<evidence type="ECO:0000256" key="3">
    <source>
        <dbReference type="ARBA" id="ARBA00022598"/>
    </source>
</evidence>
<keyword evidence="8" id="KW-1185">Reference proteome</keyword>
<evidence type="ECO:0000313" key="7">
    <source>
        <dbReference type="EMBL" id="ATY84873.1"/>
    </source>
</evidence>
<dbReference type="SUPFAM" id="SSF50249">
    <property type="entry name" value="Nucleic acid-binding proteins"/>
    <property type="match status" value="1"/>
</dbReference>
<dbReference type="InterPro" id="IPR012340">
    <property type="entry name" value="NA-bd_OB-fold"/>
</dbReference>
<dbReference type="OrthoDB" id="9802472at2"/>
<sequence>MFLGMAGCLSARLKARNRRRGEGQVAWIKPMEPVHRTRVEEKGYWAQVKFDGVRLMAASREGRVILYNRKGCDRTAHYPELQSMKEIAQDFYLDGELIAPDGSGRPDFPTLIRRDLADPRRAAGLAPVIPIQYIPFDVLGWEGQWLLDRPIEERFEYLRNIPASPWVVPAQAWLNGAELLWAEVKQRELEGIVVKREGSPYVPGRASPLWQKVKHRRTLRVWVGGVVIREGQVRSLCIGRKDEQGRLYYIGNVGSGLAALDADVVIQGSRHLWRKDSPFVNQKDLPGIIFWEPELQADVEYAEWTPEGRLRQPSLKGFVSGH</sequence>
<name>A0A2K8N6E5_9BACL</name>
<evidence type="ECO:0000256" key="2">
    <source>
        <dbReference type="ARBA" id="ARBA00012727"/>
    </source>
</evidence>
<gene>
    <name evidence="7" type="ORF">CVV65_08010</name>
</gene>
<dbReference type="Pfam" id="PF04679">
    <property type="entry name" value="DNA_ligase_A_C"/>
    <property type="match status" value="1"/>
</dbReference>
<dbReference type="GO" id="GO:0006281">
    <property type="term" value="P:DNA repair"/>
    <property type="evidence" value="ECO:0007669"/>
    <property type="project" value="InterPro"/>
</dbReference>
<reference evidence="8" key="1">
    <citation type="submission" date="2017-11" db="EMBL/GenBank/DDBJ databases">
        <title>Complete Genome Sequence of Kyrpidia sp. Strain EA-1, a thermophilic, hydrogen-oxidizing Bacterium, isolated from the Azores.</title>
        <authorList>
            <person name="Reiner J.E."/>
            <person name="Lapp C.J."/>
            <person name="Bunk B."/>
            <person name="Gescher J."/>
        </authorList>
    </citation>
    <scope>NUCLEOTIDE SEQUENCE [LARGE SCALE GENOMIC DNA]</scope>
    <source>
        <strain evidence="8">EA-1</strain>
    </source>
</reference>
<dbReference type="InterPro" id="IPR050191">
    <property type="entry name" value="ATP-dep_DNA_ligase"/>
</dbReference>
<dbReference type="Proteomes" id="UP000231932">
    <property type="component" value="Chromosome"/>
</dbReference>
<dbReference type="Gene3D" id="2.40.50.140">
    <property type="entry name" value="Nucleic acid-binding proteins"/>
    <property type="match status" value="1"/>
</dbReference>
<evidence type="ECO:0000256" key="1">
    <source>
        <dbReference type="ARBA" id="ARBA00007572"/>
    </source>
</evidence>
<comment type="similarity">
    <text evidence="1">Belongs to the ATP-dependent DNA ligase family.</text>
</comment>
<evidence type="ECO:0000313" key="8">
    <source>
        <dbReference type="Proteomes" id="UP000231932"/>
    </source>
</evidence>
<feature type="domain" description="ATP-dependent DNA ligase family profile" evidence="5">
    <location>
        <begin position="38"/>
        <end position="214"/>
    </location>
</feature>
<dbReference type="GO" id="GO:0005524">
    <property type="term" value="F:ATP binding"/>
    <property type="evidence" value="ECO:0007669"/>
    <property type="project" value="InterPro"/>
</dbReference>